<feature type="non-terminal residue" evidence="1">
    <location>
        <position position="80"/>
    </location>
</feature>
<accession>A0ABU6QU56</accession>
<dbReference type="Proteomes" id="UP001341840">
    <property type="component" value="Unassembled WGS sequence"/>
</dbReference>
<dbReference type="EMBL" id="JASCZI010001526">
    <property type="protein sequence ID" value="MED6115123.1"/>
    <property type="molecule type" value="Genomic_DNA"/>
</dbReference>
<evidence type="ECO:0000313" key="1">
    <source>
        <dbReference type="EMBL" id="MED6115123.1"/>
    </source>
</evidence>
<evidence type="ECO:0000313" key="2">
    <source>
        <dbReference type="Proteomes" id="UP001341840"/>
    </source>
</evidence>
<organism evidence="1 2">
    <name type="scientific">Stylosanthes scabra</name>
    <dbReference type="NCBI Taxonomy" id="79078"/>
    <lineage>
        <taxon>Eukaryota</taxon>
        <taxon>Viridiplantae</taxon>
        <taxon>Streptophyta</taxon>
        <taxon>Embryophyta</taxon>
        <taxon>Tracheophyta</taxon>
        <taxon>Spermatophyta</taxon>
        <taxon>Magnoliopsida</taxon>
        <taxon>eudicotyledons</taxon>
        <taxon>Gunneridae</taxon>
        <taxon>Pentapetalae</taxon>
        <taxon>rosids</taxon>
        <taxon>fabids</taxon>
        <taxon>Fabales</taxon>
        <taxon>Fabaceae</taxon>
        <taxon>Papilionoideae</taxon>
        <taxon>50 kb inversion clade</taxon>
        <taxon>dalbergioids sensu lato</taxon>
        <taxon>Dalbergieae</taxon>
        <taxon>Pterocarpus clade</taxon>
        <taxon>Stylosanthes</taxon>
    </lineage>
</organism>
<proteinExistence type="predicted"/>
<keyword evidence="2" id="KW-1185">Reference proteome</keyword>
<comment type="caution">
    <text evidence="1">The sequence shown here is derived from an EMBL/GenBank/DDBJ whole genome shotgun (WGS) entry which is preliminary data.</text>
</comment>
<reference evidence="1 2" key="1">
    <citation type="journal article" date="2023" name="Plants (Basel)">
        <title>Bridging the Gap: Combining Genomics and Transcriptomics Approaches to Understand Stylosanthes scabra, an Orphan Legume from the Brazilian Caatinga.</title>
        <authorList>
            <person name="Ferreira-Neto J.R.C."/>
            <person name="da Silva M.D."/>
            <person name="Binneck E."/>
            <person name="de Melo N.F."/>
            <person name="da Silva R.H."/>
            <person name="de Melo A.L.T.M."/>
            <person name="Pandolfi V."/>
            <person name="Bustamante F.O."/>
            <person name="Brasileiro-Vidal A.C."/>
            <person name="Benko-Iseppon A.M."/>
        </authorList>
    </citation>
    <scope>NUCLEOTIDE SEQUENCE [LARGE SCALE GENOMIC DNA]</scope>
    <source>
        <tissue evidence="1">Leaves</tissue>
    </source>
</reference>
<protein>
    <submittedName>
        <fullName evidence="1">Uncharacterized protein</fullName>
    </submittedName>
</protein>
<sequence>MAEEVTLCSIHIDGEILTDHNGSVIFSSTNPIFTHLPFEVQCLTTLRNFILDTVGEQQTKRVKKIYYRYPMDEDGTFIFK</sequence>
<name>A0ABU6QU56_9FABA</name>
<gene>
    <name evidence="1" type="ORF">PIB30_087199</name>
</gene>